<feature type="compositionally biased region" description="Basic and acidic residues" evidence="3">
    <location>
        <begin position="37"/>
        <end position="50"/>
    </location>
</feature>
<accession>A0A182G053</accession>
<dbReference type="VEuPathDB" id="VectorBase:AALB20_032812"/>
<dbReference type="GO" id="GO:0007076">
    <property type="term" value="P:mitotic chromosome condensation"/>
    <property type="evidence" value="ECO:0007669"/>
    <property type="project" value="UniProtKB-ARBA"/>
</dbReference>
<dbReference type="GO" id="GO:0071207">
    <property type="term" value="F:histone pre-mRNA stem-loop binding"/>
    <property type="evidence" value="ECO:0007669"/>
    <property type="project" value="TreeGrafter"/>
</dbReference>
<dbReference type="InterPro" id="IPR038294">
    <property type="entry name" value="SLBP_RNA_bind_sf"/>
</dbReference>
<evidence type="ECO:0000313" key="5">
    <source>
        <dbReference type="EnsemblMetazoa" id="AALB015632-PA"/>
    </source>
</evidence>
<feature type="compositionally biased region" description="Polar residues" evidence="3">
    <location>
        <begin position="52"/>
        <end position="67"/>
    </location>
</feature>
<reference evidence="5 6" key="1">
    <citation type="journal article" date="2017" name="G3 (Bethesda)">
        <title>The Physical Genome Mapping of Anopheles albimanus Corrected Scaffold Misassemblies and Identified Interarm Rearrangements in Genus Anopheles.</title>
        <authorList>
            <person name="Artemov G.N."/>
            <person name="Peery A.N."/>
            <person name="Jiang X."/>
            <person name="Tu Z."/>
            <person name="Stegniy V.N."/>
            <person name="Sharakhova M.V."/>
            <person name="Sharakhov I.V."/>
        </authorList>
    </citation>
    <scope>NUCLEOTIDE SEQUENCE [LARGE SCALE GENOMIC DNA]</scope>
    <source>
        <strain evidence="5 6">ALBI9_A</strain>
    </source>
</reference>
<organism evidence="5 6">
    <name type="scientific">Anopheles albimanus</name>
    <name type="common">New world malaria mosquito</name>
    <dbReference type="NCBI Taxonomy" id="7167"/>
    <lineage>
        <taxon>Eukaryota</taxon>
        <taxon>Metazoa</taxon>
        <taxon>Ecdysozoa</taxon>
        <taxon>Arthropoda</taxon>
        <taxon>Hexapoda</taxon>
        <taxon>Insecta</taxon>
        <taxon>Pterygota</taxon>
        <taxon>Neoptera</taxon>
        <taxon>Endopterygota</taxon>
        <taxon>Diptera</taxon>
        <taxon>Nematocera</taxon>
        <taxon>Culicoidea</taxon>
        <taxon>Culicidae</taxon>
        <taxon>Anophelinae</taxon>
        <taxon>Anopheles</taxon>
    </lineage>
</organism>
<evidence type="ECO:0000256" key="3">
    <source>
        <dbReference type="SAM" id="MobiDB-lite"/>
    </source>
</evidence>
<feature type="region of interest" description="Disordered" evidence="3">
    <location>
        <begin position="224"/>
        <end position="246"/>
    </location>
</feature>
<feature type="compositionally biased region" description="Basic and acidic residues" evidence="3">
    <location>
        <begin position="226"/>
        <end position="238"/>
    </location>
</feature>
<dbReference type="GO" id="GO:0006398">
    <property type="term" value="P:mRNA 3'-end processing by stem-loop binding and cleavage"/>
    <property type="evidence" value="ECO:0007669"/>
    <property type="project" value="TreeGrafter"/>
</dbReference>
<dbReference type="GO" id="GO:0005737">
    <property type="term" value="C:cytoplasm"/>
    <property type="evidence" value="ECO:0007669"/>
    <property type="project" value="TreeGrafter"/>
</dbReference>
<feature type="compositionally biased region" description="Acidic residues" evidence="3">
    <location>
        <begin position="117"/>
        <end position="126"/>
    </location>
</feature>
<feature type="region of interest" description="Disordered" evidence="3">
    <location>
        <begin position="1"/>
        <end position="79"/>
    </location>
</feature>
<protein>
    <recommendedName>
        <fullName evidence="4">Histone RNA hairpin-binding protein RNA-binding domain-containing protein</fullName>
    </recommendedName>
</protein>
<evidence type="ECO:0000256" key="2">
    <source>
        <dbReference type="ARBA" id="ARBA00022884"/>
    </source>
</evidence>
<evidence type="ECO:0000259" key="4">
    <source>
        <dbReference type="Pfam" id="PF15247"/>
    </source>
</evidence>
<dbReference type="OrthoDB" id="265795at2759"/>
<dbReference type="InterPro" id="IPR026502">
    <property type="entry name" value="SLBP1/SLBP2"/>
</dbReference>
<dbReference type="EnsemblMetazoa" id="AALB015632-RA">
    <property type="protein sequence ID" value="AALB015632-PA"/>
    <property type="gene ID" value="AALB015632"/>
</dbReference>
<sequence length="276" mass="31617">MALLQKDIQRQADGAGGLNDSKHDKSWYDMMMEEEEQITKTTEREARAKALSESQTTKNVAASTTRNSDSDELSTDMSNRQIEIDFLDSANVKKYKKLVESEQIKSPFKRRHSGEATSDDSDEEDNVQIAKNTDGSGADFAKSNRGSGYHDRHSMYSKKSKKHEDDHGNGGFRLRTESSSSSGASSQYSGRRQMQEYETDEAVLARRQKQIDYGKNTLGYTNYIEKVPRDERTKDHPRTPQKHLKYSRRGWDALIKIWRKQLHCFDPNSAMENNNE</sequence>
<dbReference type="GO" id="GO:0003729">
    <property type="term" value="F:mRNA binding"/>
    <property type="evidence" value="ECO:0007669"/>
    <property type="project" value="InterPro"/>
</dbReference>
<dbReference type="STRING" id="7167.A0A182G053"/>
<dbReference type="KEGG" id="aali:118462030"/>
<dbReference type="Proteomes" id="UP000069272">
    <property type="component" value="Chromosome 2R"/>
</dbReference>
<feature type="domain" description="Histone RNA hairpin-binding protein RNA-binding" evidence="4">
    <location>
        <begin position="199"/>
        <end position="267"/>
    </location>
</feature>
<dbReference type="GO" id="GO:0051028">
    <property type="term" value="P:mRNA transport"/>
    <property type="evidence" value="ECO:0007669"/>
    <property type="project" value="TreeGrafter"/>
</dbReference>
<dbReference type="CTD" id="7884"/>
<evidence type="ECO:0000313" key="6">
    <source>
        <dbReference type="Proteomes" id="UP000069272"/>
    </source>
</evidence>
<comment type="similarity">
    <text evidence="1">Belongs to the SLBP family.</text>
</comment>
<dbReference type="VEuPathDB" id="VectorBase:AALB015632"/>
<keyword evidence="6" id="KW-1185">Reference proteome</keyword>
<keyword evidence="2" id="KW-0694">RNA-binding</keyword>
<dbReference type="Gene3D" id="1.10.8.1120">
    <property type="entry name" value="Histone RNA hairpin-binding protein RNA-binding domain"/>
    <property type="match status" value="1"/>
</dbReference>
<dbReference type="PANTHER" id="PTHR17408:SF0">
    <property type="entry name" value="HISTONE RNA HAIRPIN-BINDING PROTEIN"/>
    <property type="match status" value="1"/>
</dbReference>
<evidence type="ECO:0000256" key="1">
    <source>
        <dbReference type="ARBA" id="ARBA00006151"/>
    </source>
</evidence>
<feature type="region of interest" description="Disordered" evidence="3">
    <location>
        <begin position="100"/>
        <end position="198"/>
    </location>
</feature>
<dbReference type="Pfam" id="PF15247">
    <property type="entry name" value="SLBP_RNA_bind"/>
    <property type="match status" value="1"/>
</dbReference>
<dbReference type="GeneID" id="118462030"/>
<feature type="compositionally biased region" description="Low complexity" evidence="3">
    <location>
        <begin position="178"/>
        <end position="189"/>
    </location>
</feature>
<dbReference type="PANTHER" id="PTHR17408">
    <property type="entry name" value="HISTONE RNA HAIRPIN-BINDING PROTEIN"/>
    <property type="match status" value="1"/>
</dbReference>
<dbReference type="FunFam" id="1.10.8.1120:FF:000001">
    <property type="entry name" value="Histone RNA hairpin-binding protein-like"/>
    <property type="match status" value="1"/>
</dbReference>
<reference evidence="5" key="2">
    <citation type="submission" date="2022-08" db="UniProtKB">
        <authorList>
            <consortium name="EnsemblMetazoa"/>
        </authorList>
    </citation>
    <scope>IDENTIFICATION</scope>
    <source>
        <strain evidence="5">STECLA/ALBI9_A</strain>
    </source>
</reference>
<dbReference type="GO" id="GO:0071204">
    <property type="term" value="C:histone pre-mRNA 3'end processing complex"/>
    <property type="evidence" value="ECO:0007669"/>
    <property type="project" value="TreeGrafter"/>
</dbReference>
<dbReference type="RefSeq" id="XP_035783896.1">
    <property type="nucleotide sequence ID" value="XM_035928003.1"/>
</dbReference>
<name>A0A182G053_ANOAL</name>
<dbReference type="AlphaFoldDB" id="A0A182G053"/>
<proteinExistence type="inferred from homology"/>
<dbReference type="InterPro" id="IPR029344">
    <property type="entry name" value="SLBP_RNA_bind"/>
</dbReference>